<dbReference type="GO" id="GO:0000162">
    <property type="term" value="P:L-tryptophan biosynthetic process"/>
    <property type="evidence" value="ECO:0007669"/>
    <property type="project" value="TreeGrafter"/>
</dbReference>
<dbReference type="PANTHER" id="PTHR11236">
    <property type="entry name" value="AMINOBENZOATE/ANTHRANILATE SYNTHASE"/>
    <property type="match status" value="1"/>
</dbReference>
<accession>A7H133</accession>
<sequence>MLKTTKNKLNSFKTTPFIALLSYDTPDLDIVCSPDEATKFGLKFKLDAKNSIPLKYDLQKFPIGFEEYKKSFDTVQEYQKNGDSYLLNLCFSTVIKTDLGLQEIFEHSNAKVAVLKESDFVCFSPEPFVRIENGYIHTFPMKGTIDASLPNADEILLNDEKEFSEQAMVVDLMRNDLSMVASEVRVHKFRFIERAAGLLQTSSHISGKLHEDLGFGDIFDKILPAGSISGTPKHETCRIINECEREPRGFYTGVFVYFDGEILQSFVMIRFVKKLGQTLKFFSGGGITARSDARKEYDELLQKVGFTF</sequence>
<evidence type="ECO:0000259" key="1">
    <source>
        <dbReference type="Pfam" id="PF00425"/>
    </source>
</evidence>
<keyword evidence="2" id="KW-0808">Transferase</keyword>
<name>A7H133_CAMC5</name>
<feature type="domain" description="Chorismate-utilising enzyme C-terminal" evidence="1">
    <location>
        <begin position="66"/>
        <end position="303"/>
    </location>
</feature>
<evidence type="ECO:0000313" key="3">
    <source>
        <dbReference type="Proteomes" id="UP000006380"/>
    </source>
</evidence>
<proteinExistence type="predicted"/>
<dbReference type="RefSeq" id="WP_009649645.1">
    <property type="nucleotide sequence ID" value="NC_009715.2"/>
</dbReference>
<protein>
    <submittedName>
        <fullName evidence="2">Aminodeoxychorismate synthase, component I</fullName>
        <ecNumber evidence="2">2.6.1.85</ecNumber>
    </submittedName>
</protein>
<dbReference type="InterPro" id="IPR019999">
    <property type="entry name" value="Anth_synth_I-like"/>
</dbReference>
<dbReference type="SUPFAM" id="SSF56322">
    <property type="entry name" value="ADC synthase"/>
    <property type="match status" value="1"/>
</dbReference>
<dbReference type="NCBIfam" id="NF005486">
    <property type="entry name" value="PRK07093.1"/>
    <property type="match status" value="1"/>
</dbReference>
<dbReference type="InterPro" id="IPR005801">
    <property type="entry name" value="ADC_synthase"/>
</dbReference>
<dbReference type="EC" id="2.6.1.85" evidence="2"/>
<dbReference type="PANTHER" id="PTHR11236:SF50">
    <property type="entry name" value="AMINODEOXYCHORISMATE SYNTHASE COMPONENT 1"/>
    <property type="match status" value="1"/>
</dbReference>
<reference evidence="2" key="1">
    <citation type="submission" date="2016-07" db="EMBL/GenBank/DDBJ databases">
        <title>Comparative genomics of the Campylobacter concisus group.</title>
        <authorList>
            <person name="Miller W.G."/>
            <person name="Yee E."/>
            <person name="Chapman M.H."/>
            <person name="Huynh S."/>
            <person name="Bono J.L."/>
            <person name="On S.L.W."/>
            <person name="StLeger J."/>
            <person name="Foster G."/>
            <person name="Parker C.T."/>
        </authorList>
    </citation>
    <scope>NUCLEOTIDE SEQUENCE</scope>
    <source>
        <strain evidence="2">525.92</strain>
    </source>
</reference>
<dbReference type="InterPro" id="IPR015890">
    <property type="entry name" value="Chorismate_C"/>
</dbReference>
<dbReference type="Pfam" id="PF00425">
    <property type="entry name" value="Chorismate_bind"/>
    <property type="match status" value="1"/>
</dbReference>
<dbReference type="GO" id="GO:0046820">
    <property type="term" value="F:4-amino-4-deoxychorismate synthase activity"/>
    <property type="evidence" value="ECO:0007669"/>
    <property type="project" value="UniProtKB-EC"/>
</dbReference>
<dbReference type="OrthoDB" id="9803598at2"/>
<dbReference type="Proteomes" id="UP000006380">
    <property type="component" value="Chromosome"/>
</dbReference>
<dbReference type="STRING" id="360105.CCV52592_1311"/>
<dbReference type="PRINTS" id="PR00095">
    <property type="entry name" value="ANTSNTHASEI"/>
</dbReference>
<organism evidence="2 3">
    <name type="scientific">Campylobacter curvus (strain 525.92)</name>
    <dbReference type="NCBI Taxonomy" id="360105"/>
    <lineage>
        <taxon>Bacteria</taxon>
        <taxon>Pseudomonadati</taxon>
        <taxon>Campylobacterota</taxon>
        <taxon>Epsilonproteobacteria</taxon>
        <taxon>Campylobacterales</taxon>
        <taxon>Campylobacteraceae</taxon>
        <taxon>Campylobacter</taxon>
    </lineage>
</organism>
<dbReference type="Gene3D" id="3.60.120.10">
    <property type="entry name" value="Anthranilate synthase"/>
    <property type="match status" value="1"/>
</dbReference>
<dbReference type="EMBL" id="CP000767">
    <property type="protein sequence ID" value="EAT99417.1"/>
    <property type="molecule type" value="Genomic_DNA"/>
</dbReference>
<keyword evidence="2" id="KW-0032">Aminotransferase</keyword>
<evidence type="ECO:0000313" key="2">
    <source>
        <dbReference type="EMBL" id="EAT99417.1"/>
    </source>
</evidence>
<keyword evidence="3" id="KW-1185">Reference proteome</keyword>
<dbReference type="AlphaFoldDB" id="A7H133"/>
<dbReference type="KEGG" id="ccv:CCV52592_1311"/>
<gene>
    <name evidence="2" type="primary">pabB</name>
    <name evidence="2" type="ORF">CCV52592_1311</name>
</gene>
<dbReference type="HOGENOM" id="CLU_006493_1_0_7"/>